<dbReference type="Gene3D" id="1.20.58.1000">
    <property type="entry name" value="Metal-sensitive repressor, helix protomer"/>
    <property type="match status" value="1"/>
</dbReference>
<evidence type="ECO:0000313" key="3">
    <source>
        <dbReference type="Proteomes" id="UP001199319"/>
    </source>
</evidence>
<dbReference type="InterPro" id="IPR038390">
    <property type="entry name" value="Metal_Tscrpt_repr_sf"/>
</dbReference>
<feature type="compositionally biased region" description="Basic and acidic residues" evidence="1">
    <location>
        <begin position="1"/>
        <end position="16"/>
    </location>
</feature>
<sequence>MDQHTHPHDHDHDHPHPHTHSHTQTKAVLNRLSRAQGHLESVRKMVERGEDCAEVLVQLAAVISALNSTGRVILKDHIAHCIVDAVESGDNEAVDSLNQAIDRFMR</sequence>
<dbReference type="Pfam" id="PF02583">
    <property type="entry name" value="Trns_repr_metal"/>
    <property type="match status" value="1"/>
</dbReference>
<feature type="region of interest" description="Disordered" evidence="1">
    <location>
        <begin position="1"/>
        <end position="25"/>
    </location>
</feature>
<accession>A0AAE3AEU6</accession>
<dbReference type="PANTHER" id="PTHR33677">
    <property type="entry name" value="TRANSCRIPTIONAL REPRESSOR FRMR-RELATED"/>
    <property type="match status" value="1"/>
</dbReference>
<dbReference type="CDD" id="cd10158">
    <property type="entry name" value="CsoR-like_DUF156_1"/>
    <property type="match status" value="1"/>
</dbReference>
<dbReference type="EMBL" id="JAJEPW010000085">
    <property type="protein sequence ID" value="MCC2130944.1"/>
    <property type="molecule type" value="Genomic_DNA"/>
</dbReference>
<organism evidence="2 3">
    <name type="scientific">Brotocaccenecus cirricatena</name>
    <dbReference type="NCBI Taxonomy" id="3064195"/>
    <lineage>
        <taxon>Bacteria</taxon>
        <taxon>Bacillati</taxon>
        <taxon>Bacillota</taxon>
        <taxon>Clostridia</taxon>
        <taxon>Eubacteriales</taxon>
        <taxon>Oscillospiraceae</taxon>
        <taxon>Brotocaccenecus</taxon>
    </lineage>
</organism>
<protein>
    <submittedName>
        <fullName evidence="2">Metal-sensing transcriptional repressor</fullName>
    </submittedName>
</protein>
<comment type="caution">
    <text evidence="2">The sequence shown here is derived from an EMBL/GenBank/DDBJ whole genome shotgun (WGS) entry which is preliminary data.</text>
</comment>
<dbReference type="GO" id="GO:0045892">
    <property type="term" value="P:negative regulation of DNA-templated transcription"/>
    <property type="evidence" value="ECO:0007669"/>
    <property type="project" value="UniProtKB-ARBA"/>
</dbReference>
<dbReference type="RefSeq" id="WP_302930069.1">
    <property type="nucleotide sequence ID" value="NZ_JAJEPW010000085.1"/>
</dbReference>
<dbReference type="Proteomes" id="UP001199319">
    <property type="component" value="Unassembled WGS sequence"/>
</dbReference>
<evidence type="ECO:0000256" key="1">
    <source>
        <dbReference type="SAM" id="MobiDB-lite"/>
    </source>
</evidence>
<dbReference type="GO" id="GO:0046872">
    <property type="term" value="F:metal ion binding"/>
    <property type="evidence" value="ECO:0007669"/>
    <property type="project" value="InterPro"/>
</dbReference>
<name>A0AAE3AEU6_9FIRM</name>
<keyword evidence="3" id="KW-1185">Reference proteome</keyword>
<dbReference type="InterPro" id="IPR003735">
    <property type="entry name" value="Metal_Tscrpt_repr"/>
</dbReference>
<dbReference type="GO" id="GO:0003677">
    <property type="term" value="F:DNA binding"/>
    <property type="evidence" value="ECO:0007669"/>
    <property type="project" value="InterPro"/>
</dbReference>
<evidence type="ECO:0000313" key="2">
    <source>
        <dbReference type="EMBL" id="MCC2130944.1"/>
    </source>
</evidence>
<dbReference type="PANTHER" id="PTHR33677:SF3">
    <property type="entry name" value="COPPER-SENSING TRANSCRIPTIONAL REPRESSOR RICR"/>
    <property type="match status" value="1"/>
</dbReference>
<gene>
    <name evidence="2" type="ORF">LKD37_15810</name>
</gene>
<proteinExistence type="predicted"/>
<reference evidence="2" key="1">
    <citation type="submission" date="2021-10" db="EMBL/GenBank/DDBJ databases">
        <title>Anaerobic single-cell dispensing facilitates the cultivation of human gut bacteria.</title>
        <authorList>
            <person name="Afrizal A."/>
        </authorList>
    </citation>
    <scope>NUCLEOTIDE SEQUENCE</scope>
    <source>
        <strain evidence="2">CLA-AA-H272</strain>
    </source>
</reference>
<dbReference type="AlphaFoldDB" id="A0AAE3AEU6"/>